<dbReference type="STRING" id="29534.SAMN05444366_3821"/>
<evidence type="ECO:0000313" key="3">
    <source>
        <dbReference type="Proteomes" id="UP000184121"/>
    </source>
</evidence>
<keyword evidence="1" id="KW-0732">Signal</keyword>
<evidence type="ECO:0000313" key="2">
    <source>
        <dbReference type="EMBL" id="SHM64817.1"/>
    </source>
</evidence>
<dbReference type="Proteomes" id="UP000184121">
    <property type="component" value="Unassembled WGS sequence"/>
</dbReference>
<dbReference type="RefSeq" id="WP_072974904.1">
    <property type="nucleotide sequence ID" value="NZ_FRBY01000005.1"/>
</dbReference>
<evidence type="ECO:0008006" key="4">
    <source>
        <dbReference type="Google" id="ProtNLM"/>
    </source>
</evidence>
<sequence length="268" mass="31200">MKTRSTLLGLVLCMTLGCVIGNAQEKEEKAKPVIITMTTLHRSMDVKAKDWKAAEQEYFDKVTSKNDLIIGSELMTHYYTDDNTEVILVNVYKSWDDIEKAKTISDDLTKKGWPDEKARTAFFDKYEKFYTPVHSDEIYQSITSIGEIPYKDQTKKPMIVYLRKSQMSMEGKGKNVKEFNEKITFKDPFIKAYYPFRHLWGSNSTDFMEAFFYDSLADLEKSSEKIDELIKSTWPNEKDADAFFDELEKSFTGKHSDYIYRNIPSLSK</sequence>
<dbReference type="OrthoDB" id="1445639at2"/>
<gene>
    <name evidence="2" type="ORF">SAMN05444366_3821</name>
</gene>
<proteinExistence type="predicted"/>
<protein>
    <recommendedName>
        <fullName evidence="4">NIPSNAP protein</fullName>
    </recommendedName>
</protein>
<dbReference type="AlphaFoldDB" id="A0A1M7KHL2"/>
<reference evidence="3" key="1">
    <citation type="submission" date="2016-11" db="EMBL/GenBank/DDBJ databases">
        <authorList>
            <person name="Varghese N."/>
            <person name="Submissions S."/>
        </authorList>
    </citation>
    <scope>NUCLEOTIDE SEQUENCE [LARGE SCALE GENOMIC DNA]</scope>
    <source>
        <strain evidence="3">DSM 1811</strain>
    </source>
</reference>
<accession>A0A1M7KHL2</accession>
<feature type="chain" id="PRO_5013155964" description="NIPSNAP protein" evidence="1">
    <location>
        <begin position="24"/>
        <end position="268"/>
    </location>
</feature>
<organism evidence="2 3">
    <name type="scientific">Flavobacterium saccharophilum</name>
    <dbReference type="NCBI Taxonomy" id="29534"/>
    <lineage>
        <taxon>Bacteria</taxon>
        <taxon>Pseudomonadati</taxon>
        <taxon>Bacteroidota</taxon>
        <taxon>Flavobacteriia</taxon>
        <taxon>Flavobacteriales</taxon>
        <taxon>Flavobacteriaceae</taxon>
        <taxon>Flavobacterium</taxon>
    </lineage>
</organism>
<name>A0A1M7KHL2_9FLAO</name>
<dbReference type="EMBL" id="FRBY01000005">
    <property type="protein sequence ID" value="SHM64817.1"/>
    <property type="molecule type" value="Genomic_DNA"/>
</dbReference>
<feature type="signal peptide" evidence="1">
    <location>
        <begin position="1"/>
        <end position="23"/>
    </location>
</feature>
<dbReference type="PROSITE" id="PS51257">
    <property type="entry name" value="PROKAR_LIPOPROTEIN"/>
    <property type="match status" value="1"/>
</dbReference>
<keyword evidence="3" id="KW-1185">Reference proteome</keyword>
<evidence type="ECO:0000256" key="1">
    <source>
        <dbReference type="SAM" id="SignalP"/>
    </source>
</evidence>